<keyword evidence="3" id="KW-1003">Cell membrane</keyword>
<keyword evidence="10" id="KW-1185">Reference proteome</keyword>
<reference evidence="9 10" key="1">
    <citation type="submission" date="2018-03" db="EMBL/GenBank/DDBJ databases">
        <title>Genomic Encyclopedia of Archaeal and Bacterial Type Strains, Phase II (KMG-II): from individual species to whole genera.</title>
        <authorList>
            <person name="Goeker M."/>
        </authorList>
    </citation>
    <scope>NUCLEOTIDE SEQUENCE [LARGE SCALE GENOMIC DNA]</scope>
    <source>
        <strain evidence="9 10">DSM 28354</strain>
    </source>
</reference>
<sequence length="209" mass="23021">MEFASEDLIRLTIALLMGGLIGAEREYHGKAAGFRTMIMICVGSTLFTMVSNRMGGTGDRVAANIVNGIGFLGAGIIFREDNRVKGLTTAATVWAASALGMCVGSGHYDIALIGFAFIISSLLLLSGIAKRIERLNQTRDYKIVTQFRHKTLNQYESLFQACGLSPTRGQQQRIGTDIIGRWRVDGAQQDHERCIERLLNDPEVKEFTF</sequence>
<keyword evidence="4 7" id="KW-0812">Transmembrane</keyword>
<organism evidence="9 10">
    <name type="scientific">Spirosoma oryzae</name>
    <dbReference type="NCBI Taxonomy" id="1469603"/>
    <lineage>
        <taxon>Bacteria</taxon>
        <taxon>Pseudomonadati</taxon>
        <taxon>Bacteroidota</taxon>
        <taxon>Cytophagia</taxon>
        <taxon>Cytophagales</taxon>
        <taxon>Cytophagaceae</taxon>
        <taxon>Spirosoma</taxon>
    </lineage>
</organism>
<feature type="transmembrane region" description="Helical" evidence="7">
    <location>
        <begin position="32"/>
        <end position="49"/>
    </location>
</feature>
<comment type="subcellular location">
    <subcellularLocation>
        <location evidence="1">Cell membrane</location>
        <topology evidence="1">Multi-pass membrane protein</topology>
    </subcellularLocation>
</comment>
<keyword evidence="5 7" id="KW-1133">Transmembrane helix</keyword>
<accession>A0A2T0TIT2</accession>
<dbReference type="RefSeq" id="WP_106136387.1">
    <property type="nucleotide sequence ID" value="NZ_PVTE01000002.1"/>
</dbReference>
<feature type="domain" description="MgtC/SapB/SrpB/YhiD N-terminal" evidence="8">
    <location>
        <begin position="11"/>
        <end position="129"/>
    </location>
</feature>
<dbReference type="InterPro" id="IPR003416">
    <property type="entry name" value="MgtC/SapB/SrpB/YhiD_fam"/>
</dbReference>
<comment type="similarity">
    <text evidence="2">Belongs to the MgtC/SapB family.</text>
</comment>
<dbReference type="GO" id="GO:0005886">
    <property type="term" value="C:plasma membrane"/>
    <property type="evidence" value="ECO:0007669"/>
    <property type="project" value="UniProtKB-SubCell"/>
</dbReference>
<comment type="caution">
    <text evidence="9">The sequence shown here is derived from an EMBL/GenBank/DDBJ whole genome shotgun (WGS) entry which is preliminary data.</text>
</comment>
<gene>
    <name evidence="9" type="ORF">CLV58_102288</name>
</gene>
<dbReference type="InterPro" id="IPR049177">
    <property type="entry name" value="MgtC_SapB_SrpB_YhiD_N"/>
</dbReference>
<dbReference type="Proteomes" id="UP000238375">
    <property type="component" value="Unassembled WGS sequence"/>
</dbReference>
<evidence type="ECO:0000256" key="7">
    <source>
        <dbReference type="SAM" id="Phobius"/>
    </source>
</evidence>
<dbReference type="PRINTS" id="PR01837">
    <property type="entry name" value="MGTCSAPBPROT"/>
</dbReference>
<dbReference type="OrthoDB" id="9811198at2"/>
<evidence type="ECO:0000256" key="6">
    <source>
        <dbReference type="ARBA" id="ARBA00023136"/>
    </source>
</evidence>
<feature type="transmembrane region" description="Helical" evidence="7">
    <location>
        <begin position="110"/>
        <end position="129"/>
    </location>
</feature>
<evidence type="ECO:0000256" key="4">
    <source>
        <dbReference type="ARBA" id="ARBA00022692"/>
    </source>
</evidence>
<evidence type="ECO:0000256" key="3">
    <source>
        <dbReference type="ARBA" id="ARBA00022475"/>
    </source>
</evidence>
<dbReference type="Pfam" id="PF02308">
    <property type="entry name" value="MgtC"/>
    <property type="match status" value="1"/>
</dbReference>
<keyword evidence="6 7" id="KW-0472">Membrane</keyword>
<proteinExistence type="inferred from homology"/>
<dbReference type="AlphaFoldDB" id="A0A2T0TIT2"/>
<evidence type="ECO:0000256" key="1">
    <source>
        <dbReference type="ARBA" id="ARBA00004651"/>
    </source>
</evidence>
<evidence type="ECO:0000259" key="8">
    <source>
        <dbReference type="Pfam" id="PF02308"/>
    </source>
</evidence>
<dbReference type="PANTHER" id="PTHR33778">
    <property type="entry name" value="PROTEIN MGTC"/>
    <property type="match status" value="1"/>
</dbReference>
<dbReference type="PANTHER" id="PTHR33778:SF1">
    <property type="entry name" value="MAGNESIUM TRANSPORTER YHID-RELATED"/>
    <property type="match status" value="1"/>
</dbReference>
<evidence type="ECO:0000256" key="2">
    <source>
        <dbReference type="ARBA" id="ARBA00009298"/>
    </source>
</evidence>
<evidence type="ECO:0000313" key="9">
    <source>
        <dbReference type="EMBL" id="PRY45539.1"/>
    </source>
</evidence>
<evidence type="ECO:0000313" key="10">
    <source>
        <dbReference type="Proteomes" id="UP000238375"/>
    </source>
</evidence>
<dbReference type="EMBL" id="PVTE01000002">
    <property type="protein sequence ID" value="PRY45539.1"/>
    <property type="molecule type" value="Genomic_DNA"/>
</dbReference>
<protein>
    <submittedName>
        <fullName evidence="9">Putative Mg2+ transporter-C (MgtC) family protein</fullName>
    </submittedName>
</protein>
<feature type="transmembrane region" description="Helical" evidence="7">
    <location>
        <begin position="61"/>
        <end position="78"/>
    </location>
</feature>
<name>A0A2T0TIT2_9BACT</name>
<evidence type="ECO:0000256" key="5">
    <source>
        <dbReference type="ARBA" id="ARBA00022989"/>
    </source>
</evidence>